<dbReference type="NCBIfam" id="NF001381">
    <property type="entry name" value="PRK00279.1-3"/>
    <property type="match status" value="1"/>
</dbReference>
<feature type="binding site" evidence="6">
    <location>
        <position position="153"/>
    </location>
    <ligand>
        <name>Zn(2+)</name>
        <dbReference type="ChEBI" id="CHEBI:29105"/>
        <note>structural</note>
    </ligand>
</feature>
<dbReference type="InterPro" id="IPR008144">
    <property type="entry name" value="Guanylate_kin-like_dom"/>
</dbReference>
<feature type="binding site" evidence="6">
    <location>
        <position position="133"/>
    </location>
    <ligand>
        <name>Zn(2+)</name>
        <dbReference type="ChEBI" id="CHEBI:29105"/>
        <note>structural</note>
    </ligand>
</feature>
<comment type="subunit">
    <text evidence="6">Monomer.</text>
</comment>
<feature type="binding site" evidence="6">
    <location>
        <position position="31"/>
    </location>
    <ligand>
        <name>AMP</name>
        <dbReference type="ChEBI" id="CHEBI:456215"/>
    </ligand>
</feature>
<dbReference type="EMBL" id="CP002032">
    <property type="protein sequence ID" value="ADH61600.1"/>
    <property type="molecule type" value="Genomic_DNA"/>
</dbReference>
<keyword evidence="6" id="KW-0067">ATP-binding</keyword>
<dbReference type="Gene3D" id="3.40.50.300">
    <property type="entry name" value="P-loop containing nucleotide triphosphate hydrolases"/>
    <property type="match status" value="1"/>
</dbReference>
<reference evidence="8 9" key="1">
    <citation type="submission" date="2010-05" db="EMBL/GenBank/DDBJ databases">
        <title>Complete sequence of Thermoanaerobacter mathranii subsp. mathranii mathranii str. A3.</title>
        <authorList>
            <consortium name="US DOE Joint Genome Institute"/>
            <person name="Lucas S."/>
            <person name="Copeland A."/>
            <person name="Lapidus A."/>
            <person name="Cheng J.-F."/>
            <person name="Bruce D."/>
            <person name="Goodwin L."/>
            <person name="Pitluck S."/>
            <person name="Held B."/>
            <person name="Detter J.C."/>
            <person name="Han C."/>
            <person name="Tapia R."/>
            <person name="Land M."/>
            <person name="Hauser L."/>
            <person name="Kyrpides N."/>
            <person name="Mikhailova N."/>
            <person name="Zhou J."/>
            <person name="Hemme C."/>
            <person name="Woyke T."/>
        </authorList>
    </citation>
    <scope>NUCLEOTIDE SEQUENCE [LARGE SCALE GENOMIC DNA]</scope>
    <source>
        <strain evidence="8 9">A3</strain>
    </source>
</reference>
<keyword evidence="6" id="KW-0963">Cytoplasm</keyword>
<feature type="binding site" evidence="6">
    <location>
        <position position="199"/>
    </location>
    <ligand>
        <name>ATP</name>
        <dbReference type="ChEBI" id="CHEBI:30616"/>
    </ligand>
</feature>
<dbReference type="PROSITE" id="PS50052">
    <property type="entry name" value="GUANYLATE_KINASE_2"/>
    <property type="match status" value="1"/>
</dbReference>
<feature type="binding site" evidence="6">
    <location>
        <begin position="136"/>
        <end position="137"/>
    </location>
    <ligand>
        <name>ATP</name>
        <dbReference type="ChEBI" id="CHEBI:30616"/>
    </ligand>
</feature>
<proteinExistence type="inferred from homology"/>
<evidence type="ECO:0000259" key="7">
    <source>
        <dbReference type="PROSITE" id="PS50052"/>
    </source>
</evidence>
<dbReference type="PRINTS" id="PR00094">
    <property type="entry name" value="ADENYLTKNASE"/>
</dbReference>
<dbReference type="Pfam" id="PF05191">
    <property type="entry name" value="ADK_lid"/>
    <property type="match status" value="1"/>
</dbReference>
<dbReference type="CDD" id="cd01428">
    <property type="entry name" value="ADK"/>
    <property type="match status" value="1"/>
</dbReference>
<evidence type="ECO:0000256" key="3">
    <source>
        <dbReference type="ARBA" id="ARBA00022741"/>
    </source>
</evidence>
<sequence length="217" mass="24447">MKIILLGPPGAGKGTQAKKIAKEFDIPHISTGDIFRQNLRENTDLGKLAKEYMDKGLLVPDEVTNKIVENRLEKNDCQKGFLLDGYPRNVEQAEELDRFLQGKGIHLDCVLNIEVEKEALIERITGRRVCPNCGATYHIKTFPPTVDNVCDKCGAQLIQRSDDKLESVVKRLEVYESQTKPLIEHYTKKGILVNIDGNKSVEEVFEDIKKVLGDRGK</sequence>
<dbReference type="GO" id="GO:0016301">
    <property type="term" value="F:kinase activity"/>
    <property type="evidence" value="ECO:0007669"/>
    <property type="project" value="UniProtKB-KW"/>
</dbReference>
<comment type="subcellular location">
    <subcellularLocation>
        <location evidence="6">Cytoplasm</location>
    </subcellularLocation>
</comment>
<keyword evidence="2 6" id="KW-0545">Nucleotide biosynthesis</keyword>
<comment type="catalytic activity">
    <reaction evidence="6">
        <text>AMP + ATP = 2 ADP</text>
        <dbReference type="Rhea" id="RHEA:12973"/>
        <dbReference type="ChEBI" id="CHEBI:30616"/>
        <dbReference type="ChEBI" id="CHEBI:456215"/>
        <dbReference type="ChEBI" id="CHEBI:456216"/>
        <dbReference type="EC" id="2.7.4.3"/>
    </reaction>
</comment>
<gene>
    <name evidence="6" type="primary">adk</name>
    <name evidence="8" type="ordered locus">Tmath_1913</name>
</gene>
<dbReference type="InterPro" id="IPR000850">
    <property type="entry name" value="Adenylat/UMP-CMP_kin"/>
</dbReference>
<dbReference type="NCBIfam" id="TIGR01351">
    <property type="entry name" value="adk"/>
    <property type="match status" value="1"/>
</dbReference>
<protein>
    <recommendedName>
        <fullName evidence="6">Adenylate kinase</fullName>
        <shortName evidence="6">AK</shortName>
        <ecNumber evidence="6">2.7.4.3</ecNumber>
    </recommendedName>
    <alternativeName>
        <fullName evidence="6">ATP-AMP transphosphorylase</fullName>
    </alternativeName>
    <alternativeName>
        <fullName evidence="6">ATP:AMP phosphotransferase</fullName>
    </alternativeName>
    <alternativeName>
        <fullName evidence="6">Adenylate monophosphate kinase</fullName>
    </alternativeName>
</protein>
<evidence type="ECO:0000256" key="6">
    <source>
        <dbReference type="HAMAP-Rule" id="MF_00235"/>
    </source>
</evidence>
<evidence type="ECO:0000256" key="4">
    <source>
        <dbReference type="ARBA" id="ARBA00022777"/>
    </source>
</evidence>
<dbReference type="InterPro" id="IPR006259">
    <property type="entry name" value="Adenyl_kin_sub"/>
</dbReference>
<feature type="binding site" evidence="6">
    <location>
        <begin position="10"/>
        <end position="15"/>
    </location>
    <ligand>
        <name>ATP</name>
        <dbReference type="ChEBI" id="CHEBI:30616"/>
    </ligand>
</feature>
<dbReference type="InterPro" id="IPR007862">
    <property type="entry name" value="Adenylate_kinase_lid-dom"/>
</dbReference>
<feature type="binding site" evidence="6">
    <location>
        <position position="150"/>
    </location>
    <ligand>
        <name>Zn(2+)</name>
        <dbReference type="ChEBI" id="CHEBI:29105"/>
        <note>structural</note>
    </ligand>
</feature>
<keyword evidence="5 6" id="KW-0862">Zinc</keyword>
<dbReference type="EC" id="2.7.4.3" evidence="6"/>
<comment type="pathway">
    <text evidence="6">Purine metabolism; AMP biosynthesis via salvage pathway; AMP from ADP: step 1/1.</text>
</comment>
<feature type="binding site" evidence="6">
    <location>
        <position position="36"/>
    </location>
    <ligand>
        <name>AMP</name>
        <dbReference type="ChEBI" id="CHEBI:456215"/>
    </ligand>
</feature>
<feature type="binding site" evidence="6">
    <location>
        <position position="130"/>
    </location>
    <ligand>
        <name>Zn(2+)</name>
        <dbReference type="ChEBI" id="CHEBI:29105"/>
        <note>structural</note>
    </ligand>
</feature>
<dbReference type="NCBIfam" id="NF001380">
    <property type="entry name" value="PRK00279.1-2"/>
    <property type="match status" value="1"/>
</dbReference>
<dbReference type="InterPro" id="IPR027417">
    <property type="entry name" value="P-loop_NTPase"/>
</dbReference>
<dbReference type="HAMAP" id="MF_00235">
    <property type="entry name" value="Adenylate_kinase_Adk"/>
    <property type="match status" value="1"/>
</dbReference>
<evidence type="ECO:0000256" key="1">
    <source>
        <dbReference type="ARBA" id="ARBA00022679"/>
    </source>
</evidence>
<evidence type="ECO:0000256" key="5">
    <source>
        <dbReference type="ARBA" id="ARBA00022833"/>
    </source>
</evidence>
<dbReference type="InterPro" id="IPR033690">
    <property type="entry name" value="Adenylat_kinase_CS"/>
</dbReference>
<feature type="binding site" evidence="6">
    <location>
        <position position="92"/>
    </location>
    <ligand>
        <name>AMP</name>
        <dbReference type="ChEBI" id="CHEBI:456215"/>
    </ligand>
</feature>
<feature type="region of interest" description="LID" evidence="6">
    <location>
        <begin position="126"/>
        <end position="163"/>
    </location>
</feature>
<organism evidence="8 9">
    <name type="scientific">Thermoanaerobacter mathranii subsp. mathranii (strain DSM 11426 / CCUG 53645 / CIP 108742 / A3)</name>
    <dbReference type="NCBI Taxonomy" id="583358"/>
    <lineage>
        <taxon>Bacteria</taxon>
        <taxon>Bacillati</taxon>
        <taxon>Bacillota</taxon>
        <taxon>Clostridia</taxon>
        <taxon>Thermoanaerobacterales</taxon>
        <taxon>Thermoanaerobacteraceae</taxon>
        <taxon>Thermoanaerobacter</taxon>
    </lineage>
</organism>
<dbReference type="Pfam" id="PF00406">
    <property type="entry name" value="ADK"/>
    <property type="match status" value="1"/>
</dbReference>
<feature type="binding site" evidence="6">
    <location>
        <begin position="85"/>
        <end position="88"/>
    </location>
    <ligand>
        <name>AMP</name>
        <dbReference type="ChEBI" id="CHEBI:456215"/>
    </ligand>
</feature>
<feature type="binding site" evidence="6">
    <location>
        <begin position="57"/>
        <end position="59"/>
    </location>
    <ligand>
        <name>AMP</name>
        <dbReference type="ChEBI" id="CHEBI:456215"/>
    </ligand>
</feature>
<keyword evidence="4 6" id="KW-0418">Kinase</keyword>
<keyword evidence="6" id="KW-0479">Metal-binding</keyword>
<dbReference type="RefSeq" id="WP_013150799.1">
    <property type="nucleotide sequence ID" value="NC_014209.1"/>
</dbReference>
<feature type="binding site" evidence="6">
    <location>
        <position position="127"/>
    </location>
    <ligand>
        <name>ATP</name>
        <dbReference type="ChEBI" id="CHEBI:30616"/>
    </ligand>
</feature>
<feature type="domain" description="Guanylate kinase-like" evidence="7">
    <location>
        <begin position="1"/>
        <end position="213"/>
    </location>
</feature>
<dbReference type="PROSITE" id="PS00113">
    <property type="entry name" value="ADENYLATE_KINASE"/>
    <property type="match status" value="1"/>
</dbReference>
<comment type="domain">
    <text evidence="6">Consists of three domains, a large central CORE domain and two small peripheral domains, NMPbind and LID, which undergo movements during catalysis. The LID domain closes over the site of phosphoryl transfer upon ATP binding. Assembling and dissambling the active center during each catalytic cycle provides an effective means to prevent ATP hydrolysis. Some bacteria have evolved a zinc-coordinating structure that stabilizes the LID domain.</text>
</comment>
<evidence type="ECO:0000313" key="8">
    <source>
        <dbReference type="EMBL" id="ADH61600.1"/>
    </source>
</evidence>
<accession>A0ABM5LS53</accession>
<keyword evidence="1 6" id="KW-0808">Transferase</keyword>
<evidence type="ECO:0000313" key="9">
    <source>
        <dbReference type="Proteomes" id="UP000002064"/>
    </source>
</evidence>
<dbReference type="Proteomes" id="UP000002064">
    <property type="component" value="Chromosome"/>
</dbReference>
<name>A0ABM5LS53_THEM3</name>
<feature type="binding site" evidence="6">
    <location>
        <position position="160"/>
    </location>
    <ligand>
        <name>AMP</name>
        <dbReference type="ChEBI" id="CHEBI:456215"/>
    </ligand>
</feature>
<dbReference type="SUPFAM" id="SSF52540">
    <property type="entry name" value="P-loop containing nucleoside triphosphate hydrolases"/>
    <property type="match status" value="1"/>
</dbReference>
<dbReference type="NCBIfam" id="NF011100">
    <property type="entry name" value="PRK14527.1"/>
    <property type="match status" value="1"/>
</dbReference>
<evidence type="ECO:0000256" key="2">
    <source>
        <dbReference type="ARBA" id="ARBA00022727"/>
    </source>
</evidence>
<comment type="similarity">
    <text evidence="6">Belongs to the adenylate kinase family.</text>
</comment>
<comment type="function">
    <text evidence="6">Catalyzes the reversible transfer of the terminal phosphate group between ATP and AMP. Plays an important role in cellular energy homeostasis and in adenine nucleotide metabolism.</text>
</comment>
<dbReference type="PANTHER" id="PTHR23359">
    <property type="entry name" value="NUCLEOTIDE KINASE"/>
    <property type="match status" value="1"/>
</dbReference>
<keyword evidence="3 6" id="KW-0547">Nucleotide-binding</keyword>
<feature type="binding site" evidence="6">
    <location>
        <position position="171"/>
    </location>
    <ligand>
        <name>AMP</name>
        <dbReference type="ChEBI" id="CHEBI:456215"/>
    </ligand>
</feature>
<feature type="region of interest" description="NMP" evidence="6">
    <location>
        <begin position="30"/>
        <end position="59"/>
    </location>
</feature>
<keyword evidence="9" id="KW-1185">Reference proteome</keyword>